<dbReference type="EC" id="2.7.7.65" evidence="3"/>
<sequence>MAAQIDINELHWLLDIVQNIDVGVVVLDLDYRIEVWNSFMENHSGRILSEVSQQSLFAVFAEIDEAWFRAKAESVVLLGTRAFSIWEQRPYLVHFKSYQPITGVEAFMYQNVTLLPLRDSTGAIAHICVVIYDVTDVAINKRQLEFSNDKLQELSRTDRLTGLANRGYWEERLTEEFARHQRYGGRLALMMLDIDHFKRINDTYGHAVGDQAIKALAGVIKTHVRNADIAGRYGGEEFGVVLLDTAVEGARLLAERLREAVEAMRLDVLGTPVAFTISIGITDLSVPLGNHEQMIQQADKALYESKHGGRNRVSSFVQRLD</sequence>
<dbReference type="FunFam" id="3.30.70.270:FF:000001">
    <property type="entry name" value="Diguanylate cyclase domain protein"/>
    <property type="match status" value="1"/>
</dbReference>
<dbReference type="Pfam" id="PF00990">
    <property type="entry name" value="GGDEF"/>
    <property type="match status" value="1"/>
</dbReference>
<dbReference type="GO" id="GO:0006355">
    <property type="term" value="P:regulation of DNA-templated transcription"/>
    <property type="evidence" value="ECO:0007669"/>
    <property type="project" value="InterPro"/>
</dbReference>
<dbReference type="CDD" id="cd00130">
    <property type="entry name" value="PAS"/>
    <property type="match status" value="1"/>
</dbReference>
<dbReference type="RefSeq" id="WP_059314921.1">
    <property type="nucleotide sequence ID" value="NZ_CP013987.1"/>
</dbReference>
<accession>A0A0U4W048</accession>
<name>A0A0U4W048_9PSED</name>
<dbReference type="CDD" id="cd01949">
    <property type="entry name" value="GGDEF"/>
    <property type="match status" value="1"/>
</dbReference>
<dbReference type="GO" id="GO:0052621">
    <property type="term" value="F:diguanylate cyclase activity"/>
    <property type="evidence" value="ECO:0007669"/>
    <property type="project" value="UniProtKB-EC"/>
</dbReference>
<dbReference type="GO" id="GO:0043709">
    <property type="term" value="P:cell adhesion involved in single-species biofilm formation"/>
    <property type="evidence" value="ECO:0007669"/>
    <property type="project" value="TreeGrafter"/>
</dbReference>
<evidence type="ECO:0000256" key="1">
    <source>
        <dbReference type="ARBA" id="ARBA00001946"/>
    </source>
</evidence>
<evidence type="ECO:0000256" key="4">
    <source>
        <dbReference type="ARBA" id="ARBA00034247"/>
    </source>
</evidence>
<gene>
    <name evidence="6" type="ORF">APT59_11260</name>
</gene>
<dbReference type="Proteomes" id="UP000064137">
    <property type="component" value="Chromosome"/>
</dbReference>
<evidence type="ECO:0000313" key="7">
    <source>
        <dbReference type="Proteomes" id="UP000064137"/>
    </source>
</evidence>
<dbReference type="SMART" id="SM00091">
    <property type="entry name" value="PAS"/>
    <property type="match status" value="1"/>
</dbReference>
<dbReference type="PROSITE" id="PS50887">
    <property type="entry name" value="GGDEF"/>
    <property type="match status" value="1"/>
</dbReference>
<evidence type="ECO:0000313" key="6">
    <source>
        <dbReference type="EMBL" id="ALZ84744.1"/>
    </source>
</evidence>
<dbReference type="PANTHER" id="PTHR45138:SF9">
    <property type="entry name" value="DIGUANYLATE CYCLASE DGCM-RELATED"/>
    <property type="match status" value="1"/>
</dbReference>
<dbReference type="OrthoDB" id="9812260at2"/>
<dbReference type="SUPFAM" id="SSF55785">
    <property type="entry name" value="PYP-like sensor domain (PAS domain)"/>
    <property type="match status" value="1"/>
</dbReference>
<dbReference type="InterPro" id="IPR000160">
    <property type="entry name" value="GGDEF_dom"/>
</dbReference>
<evidence type="ECO:0000256" key="3">
    <source>
        <dbReference type="ARBA" id="ARBA00012528"/>
    </source>
</evidence>
<evidence type="ECO:0000259" key="5">
    <source>
        <dbReference type="PROSITE" id="PS50887"/>
    </source>
</evidence>
<protein>
    <recommendedName>
        <fullName evidence="3">diguanylate cyclase</fullName>
        <ecNumber evidence="3">2.7.7.65</ecNumber>
    </recommendedName>
</protein>
<dbReference type="AlphaFoldDB" id="A0A0U4W048"/>
<dbReference type="GO" id="GO:0005886">
    <property type="term" value="C:plasma membrane"/>
    <property type="evidence" value="ECO:0007669"/>
    <property type="project" value="UniProtKB-SubCell"/>
</dbReference>
<proteinExistence type="predicted"/>
<comment type="cofactor">
    <cofactor evidence="1">
        <name>Mg(2+)</name>
        <dbReference type="ChEBI" id="CHEBI:18420"/>
    </cofactor>
</comment>
<comment type="subcellular location">
    <subcellularLocation>
        <location evidence="2">Cell inner membrane</location>
    </subcellularLocation>
</comment>
<feature type="domain" description="GGDEF" evidence="5">
    <location>
        <begin position="185"/>
        <end position="318"/>
    </location>
</feature>
<organism evidence="6 7">
    <name type="scientific">Pseudomonas oryzihabitans</name>
    <dbReference type="NCBI Taxonomy" id="47885"/>
    <lineage>
        <taxon>Bacteria</taxon>
        <taxon>Pseudomonadati</taxon>
        <taxon>Pseudomonadota</taxon>
        <taxon>Gammaproteobacteria</taxon>
        <taxon>Pseudomonadales</taxon>
        <taxon>Pseudomonadaceae</taxon>
        <taxon>Pseudomonas</taxon>
    </lineage>
</organism>
<dbReference type="Gene3D" id="3.30.450.20">
    <property type="entry name" value="PAS domain"/>
    <property type="match status" value="1"/>
</dbReference>
<dbReference type="NCBIfam" id="TIGR00254">
    <property type="entry name" value="GGDEF"/>
    <property type="match status" value="1"/>
</dbReference>
<reference evidence="6 7" key="1">
    <citation type="submission" date="2016-01" db="EMBL/GenBank/DDBJ databases">
        <title>Annotation of Pseudomonas oryzihabitans USDA-ARS-USMARC-56511.</title>
        <authorList>
            <person name="Harhay G.P."/>
            <person name="Harhay D.M."/>
            <person name="Smith T.P.L."/>
            <person name="Bono J.L."/>
            <person name="Heaton M.P."/>
            <person name="Clawson M.L."/>
            <person name="Chitko-Mckown C.G."/>
            <person name="Capik S.F."/>
            <person name="DeDonder K.D."/>
            <person name="Apley M.D."/>
            <person name="Lubbers B.V."/>
            <person name="White B.J."/>
            <person name="Larson R.L."/>
        </authorList>
    </citation>
    <scope>NUCLEOTIDE SEQUENCE [LARGE SCALE GENOMIC DNA]</scope>
    <source>
        <strain evidence="6 7">USDA-ARS-USMARC-56511</strain>
    </source>
</reference>
<dbReference type="InterPro" id="IPR000014">
    <property type="entry name" value="PAS"/>
</dbReference>
<dbReference type="SUPFAM" id="SSF55073">
    <property type="entry name" value="Nucleotide cyclase"/>
    <property type="match status" value="1"/>
</dbReference>
<dbReference type="InterPro" id="IPR013767">
    <property type="entry name" value="PAS_fold"/>
</dbReference>
<evidence type="ECO:0000256" key="2">
    <source>
        <dbReference type="ARBA" id="ARBA00004533"/>
    </source>
</evidence>
<dbReference type="EMBL" id="CP013987">
    <property type="protein sequence ID" value="ALZ84744.1"/>
    <property type="molecule type" value="Genomic_DNA"/>
</dbReference>
<dbReference type="InterPro" id="IPR035965">
    <property type="entry name" value="PAS-like_dom_sf"/>
</dbReference>
<dbReference type="PANTHER" id="PTHR45138">
    <property type="entry name" value="REGULATORY COMPONENTS OF SENSORY TRANSDUCTION SYSTEM"/>
    <property type="match status" value="1"/>
</dbReference>
<dbReference type="Gene3D" id="3.30.70.270">
    <property type="match status" value="1"/>
</dbReference>
<dbReference type="GO" id="GO:1902201">
    <property type="term" value="P:negative regulation of bacterial-type flagellum-dependent cell motility"/>
    <property type="evidence" value="ECO:0007669"/>
    <property type="project" value="TreeGrafter"/>
</dbReference>
<comment type="catalytic activity">
    <reaction evidence="4">
        <text>2 GTP = 3',3'-c-di-GMP + 2 diphosphate</text>
        <dbReference type="Rhea" id="RHEA:24898"/>
        <dbReference type="ChEBI" id="CHEBI:33019"/>
        <dbReference type="ChEBI" id="CHEBI:37565"/>
        <dbReference type="ChEBI" id="CHEBI:58805"/>
        <dbReference type="EC" id="2.7.7.65"/>
    </reaction>
</comment>
<dbReference type="InterPro" id="IPR029787">
    <property type="entry name" value="Nucleotide_cyclase"/>
</dbReference>
<dbReference type="InterPro" id="IPR043128">
    <property type="entry name" value="Rev_trsase/Diguanyl_cyclase"/>
</dbReference>
<dbReference type="SMART" id="SM00267">
    <property type="entry name" value="GGDEF"/>
    <property type="match status" value="1"/>
</dbReference>
<dbReference type="InterPro" id="IPR050469">
    <property type="entry name" value="Diguanylate_Cyclase"/>
</dbReference>
<dbReference type="KEGG" id="por:APT59_11260"/>
<dbReference type="Pfam" id="PF00989">
    <property type="entry name" value="PAS"/>
    <property type="match status" value="1"/>
</dbReference>